<gene>
    <name evidence="12" type="ORF">SAMN02745205_01325</name>
</gene>
<dbReference type="InterPro" id="IPR011545">
    <property type="entry name" value="DEAD/DEAH_box_helicase_dom"/>
</dbReference>
<dbReference type="SUPFAM" id="SSF109604">
    <property type="entry name" value="HD-domain/PDEase-like"/>
    <property type="match status" value="1"/>
</dbReference>
<dbReference type="GO" id="GO:0016887">
    <property type="term" value="F:ATP hydrolysis activity"/>
    <property type="evidence" value="ECO:0007669"/>
    <property type="project" value="TreeGrafter"/>
</dbReference>
<dbReference type="GO" id="GO:0046872">
    <property type="term" value="F:metal ion binding"/>
    <property type="evidence" value="ECO:0007669"/>
    <property type="project" value="UniProtKB-KW"/>
</dbReference>
<evidence type="ECO:0000313" key="13">
    <source>
        <dbReference type="Proteomes" id="UP000189956"/>
    </source>
</evidence>
<dbReference type="PROSITE" id="PS51643">
    <property type="entry name" value="HD_CAS3"/>
    <property type="match status" value="1"/>
</dbReference>
<dbReference type="Gene3D" id="3.40.50.300">
    <property type="entry name" value="P-loop containing nucleotide triphosphate hydrolases"/>
    <property type="match status" value="2"/>
</dbReference>
<keyword evidence="4" id="KW-0479">Metal-binding</keyword>
<dbReference type="GO" id="GO:0003677">
    <property type="term" value="F:DNA binding"/>
    <property type="evidence" value="ECO:0007669"/>
    <property type="project" value="TreeGrafter"/>
</dbReference>
<dbReference type="SUPFAM" id="SSF52540">
    <property type="entry name" value="P-loop containing nucleoside triphosphate hydrolases"/>
    <property type="match status" value="1"/>
</dbReference>
<accession>A0A1T4LZX0</accession>
<name>A0A1T4LZX0_PORCN</name>
<sequence>MLTTEQNIAHISPDHRIQSLEEHAVKVASLCRQFASKTGVPQADQIGFALGLLHDFGKSSEGFQTYIIQSGLKGKPATKSPHSLYGAEVGYRYSSSAIIGKILAYCISGHHRGLYDEDLMAKKIELEAHKISQDTQRLLDAYPEMATEFKKATEGLMLTHMSWEDIQLLVRMLFSCLVDADSLDTEAFCNPMQYTERIDSTIQINIELWQCLKLLLQKKTETFSQTSAINQTRARFLSQCIEHGQKASKGIYSLSLPTGAGKTLSSMAWALECAIKHQASRIIIVIPFTSIITQTASELKKVFGEHMVFEHHSEVSDPSEKAKYESKNAVLKALAENWDAPIIVTTNVQFFESLFSNKRARCRKLHNICNAVVIFDEVQMFPTKFLHPMVRSIESLTRMFGTQILLCTATQPIFNEKVSNPTFYTLKQKAEEVIPFAPETFSIFNRVEYNIDSSETDIESLAQRLAQHPSVLCIVNTRKDALQLAQALKQISTDKEGVLIHLSRMMCSVHLKETIQKVKVRLAKGLPTRVISTQLIEAGVDLDFPIVYRASAGLDSIIQAGGRCNREGKLSTKGQVYIFRLPKSYTPTELLRSQQAMELATYDTEGKSIDHPDIIYSYFSHLYGAKINCDTNNISDLLWDQSKCCKIKLNFEEASNKFKLIDNGYIDLYVPYTPNPEYSKLDGEALIADLTSRGAMSTEEFRRLQQFKVGLREKDFLELYTQGIIKAIYIWGESNPPIYVLASKHNYSEDFGILLRNFFIEEPLIFL</sequence>
<proteinExistence type="inferred from homology"/>
<evidence type="ECO:0000256" key="7">
    <source>
        <dbReference type="ARBA" id="ARBA00022806"/>
    </source>
</evidence>
<dbReference type="NCBIfam" id="TIGR01596">
    <property type="entry name" value="cas3_HD"/>
    <property type="match status" value="1"/>
</dbReference>
<dbReference type="InterPro" id="IPR038257">
    <property type="entry name" value="CRISPR-assoc_Cas3_HD_sf"/>
</dbReference>
<organism evidence="12 13">
    <name type="scientific">Porphyromonas cangingivalis</name>
    <dbReference type="NCBI Taxonomy" id="36874"/>
    <lineage>
        <taxon>Bacteria</taxon>
        <taxon>Pseudomonadati</taxon>
        <taxon>Bacteroidota</taxon>
        <taxon>Bacteroidia</taxon>
        <taxon>Bacteroidales</taxon>
        <taxon>Porphyromonadaceae</taxon>
        <taxon>Porphyromonas</taxon>
    </lineage>
</organism>
<keyword evidence="6" id="KW-0378">Hydrolase</keyword>
<comment type="similarity">
    <text evidence="2">In the central section; belongs to the CRISPR-associated helicase Cas3 family.</text>
</comment>
<dbReference type="CDD" id="cd09641">
    <property type="entry name" value="Cas3''_I"/>
    <property type="match status" value="1"/>
</dbReference>
<evidence type="ECO:0000256" key="2">
    <source>
        <dbReference type="ARBA" id="ARBA00009046"/>
    </source>
</evidence>
<dbReference type="SMART" id="SM00487">
    <property type="entry name" value="DEXDc"/>
    <property type="match status" value="1"/>
</dbReference>
<reference evidence="12 13" key="1">
    <citation type="submission" date="2017-02" db="EMBL/GenBank/DDBJ databases">
        <authorList>
            <person name="Peterson S.W."/>
        </authorList>
    </citation>
    <scope>NUCLEOTIDE SEQUENCE [LARGE SCALE GENOMIC DNA]</scope>
    <source>
        <strain evidence="12 13">ATCC 700135</strain>
    </source>
</reference>
<dbReference type="Proteomes" id="UP000189956">
    <property type="component" value="Unassembled WGS sequence"/>
</dbReference>
<dbReference type="GO" id="GO:0004386">
    <property type="term" value="F:helicase activity"/>
    <property type="evidence" value="ECO:0007669"/>
    <property type="project" value="UniProtKB-KW"/>
</dbReference>
<dbReference type="GO" id="GO:0004519">
    <property type="term" value="F:endonuclease activity"/>
    <property type="evidence" value="ECO:0007669"/>
    <property type="project" value="UniProtKB-KW"/>
</dbReference>
<dbReference type="InterPro" id="IPR054712">
    <property type="entry name" value="Cas3-like_dom"/>
</dbReference>
<evidence type="ECO:0000259" key="10">
    <source>
        <dbReference type="PROSITE" id="PS51192"/>
    </source>
</evidence>
<keyword evidence="5" id="KW-0547">Nucleotide-binding</keyword>
<dbReference type="Pfam" id="PF00270">
    <property type="entry name" value="DEAD"/>
    <property type="match status" value="1"/>
</dbReference>
<keyword evidence="8" id="KW-0067">ATP-binding</keyword>
<keyword evidence="12" id="KW-0255">Endonuclease</keyword>
<comment type="similarity">
    <text evidence="1">In the N-terminal section; belongs to the CRISPR-associated nuclease Cas3-HD family.</text>
</comment>
<dbReference type="InterPro" id="IPR006474">
    <property type="entry name" value="Helicase_Cas3_CRISPR-ass_core"/>
</dbReference>
<dbReference type="GO" id="GO:0051607">
    <property type="term" value="P:defense response to virus"/>
    <property type="evidence" value="ECO:0007669"/>
    <property type="project" value="UniProtKB-KW"/>
</dbReference>
<evidence type="ECO:0000313" key="12">
    <source>
        <dbReference type="EMBL" id="SJZ60195.1"/>
    </source>
</evidence>
<evidence type="ECO:0000256" key="3">
    <source>
        <dbReference type="ARBA" id="ARBA00022722"/>
    </source>
</evidence>
<dbReference type="EMBL" id="FUWL01000010">
    <property type="protein sequence ID" value="SJZ60195.1"/>
    <property type="molecule type" value="Genomic_DNA"/>
</dbReference>
<dbReference type="InterPro" id="IPR027417">
    <property type="entry name" value="P-loop_NTPase"/>
</dbReference>
<dbReference type="CDD" id="cd17930">
    <property type="entry name" value="DEXHc_cas3"/>
    <property type="match status" value="1"/>
</dbReference>
<protein>
    <submittedName>
        <fullName evidence="12">CRISPR-associated endonuclease/helicase Cas3</fullName>
    </submittedName>
</protein>
<keyword evidence="7 12" id="KW-0347">Helicase</keyword>
<dbReference type="InterPro" id="IPR006483">
    <property type="entry name" value="CRISPR-assoc_Cas3_HD"/>
</dbReference>
<dbReference type="InterPro" id="IPR014001">
    <property type="entry name" value="Helicase_ATP-bd"/>
</dbReference>
<dbReference type="AlphaFoldDB" id="A0A1T4LZX0"/>
<keyword evidence="9" id="KW-0051">Antiviral defense</keyword>
<evidence type="ECO:0000256" key="1">
    <source>
        <dbReference type="ARBA" id="ARBA00006847"/>
    </source>
</evidence>
<dbReference type="RefSeq" id="WP_078735786.1">
    <property type="nucleotide sequence ID" value="NZ_FUWL01000010.1"/>
</dbReference>
<dbReference type="NCBIfam" id="TIGR01587">
    <property type="entry name" value="cas3_core"/>
    <property type="match status" value="1"/>
</dbReference>
<dbReference type="Pfam" id="PF22590">
    <property type="entry name" value="Cas3-like_C_2"/>
    <property type="match status" value="1"/>
</dbReference>
<dbReference type="PROSITE" id="PS51192">
    <property type="entry name" value="HELICASE_ATP_BIND_1"/>
    <property type="match status" value="1"/>
</dbReference>
<evidence type="ECO:0000259" key="11">
    <source>
        <dbReference type="PROSITE" id="PS51643"/>
    </source>
</evidence>
<dbReference type="Gene3D" id="1.10.3210.30">
    <property type="match status" value="1"/>
</dbReference>
<evidence type="ECO:0000256" key="9">
    <source>
        <dbReference type="ARBA" id="ARBA00023118"/>
    </source>
</evidence>
<evidence type="ECO:0000256" key="8">
    <source>
        <dbReference type="ARBA" id="ARBA00022840"/>
    </source>
</evidence>
<dbReference type="GO" id="GO:0005524">
    <property type="term" value="F:ATP binding"/>
    <property type="evidence" value="ECO:0007669"/>
    <property type="project" value="UniProtKB-KW"/>
</dbReference>
<dbReference type="InterPro" id="IPR052511">
    <property type="entry name" value="ATP-dep_Helicase"/>
</dbReference>
<evidence type="ECO:0000256" key="5">
    <source>
        <dbReference type="ARBA" id="ARBA00022741"/>
    </source>
</evidence>
<dbReference type="PANTHER" id="PTHR47962">
    <property type="entry name" value="ATP-DEPENDENT HELICASE LHR-RELATED-RELATED"/>
    <property type="match status" value="1"/>
</dbReference>
<keyword evidence="3" id="KW-0540">Nuclease</keyword>
<feature type="domain" description="Helicase ATP-binding" evidence="10">
    <location>
        <begin position="243"/>
        <end position="429"/>
    </location>
</feature>
<evidence type="ECO:0000256" key="6">
    <source>
        <dbReference type="ARBA" id="ARBA00022801"/>
    </source>
</evidence>
<dbReference type="PANTHER" id="PTHR47962:SF5">
    <property type="entry name" value="ATP-DEPENDENT HELICASE LHR-RELATED"/>
    <property type="match status" value="1"/>
</dbReference>
<evidence type="ECO:0000256" key="4">
    <source>
        <dbReference type="ARBA" id="ARBA00022723"/>
    </source>
</evidence>
<feature type="domain" description="HD Cas3-type" evidence="11">
    <location>
        <begin position="13"/>
        <end position="183"/>
    </location>
</feature>